<dbReference type="Pfam" id="PF13411">
    <property type="entry name" value="MerR_1"/>
    <property type="match status" value="1"/>
</dbReference>
<sequence>MDMNTNLSVAPEPAALDAETGEYERIGELAKQFGITLRTLRFYEDKGLISPKRDGVMRLYTRRDKARLKLILLGRKAGFSLREVKQMLDLYEPSGSNTRQLKVTLEKSEKQLLRLEKQRALIDDAIGELTGAMEVVRADLAKRTGESPRQSN</sequence>
<feature type="coiled-coil region" evidence="2">
    <location>
        <begin position="98"/>
        <end position="125"/>
    </location>
</feature>
<evidence type="ECO:0000313" key="5">
    <source>
        <dbReference type="Proteomes" id="UP000262379"/>
    </source>
</evidence>
<dbReference type="GO" id="GO:0003700">
    <property type="term" value="F:DNA-binding transcription factor activity"/>
    <property type="evidence" value="ECO:0007669"/>
    <property type="project" value="InterPro"/>
</dbReference>
<evidence type="ECO:0000259" key="3">
    <source>
        <dbReference type="PROSITE" id="PS50937"/>
    </source>
</evidence>
<dbReference type="GO" id="GO:0003677">
    <property type="term" value="F:DNA binding"/>
    <property type="evidence" value="ECO:0007669"/>
    <property type="project" value="UniProtKB-KW"/>
</dbReference>
<dbReference type="InterPro" id="IPR047057">
    <property type="entry name" value="MerR_fam"/>
</dbReference>
<dbReference type="PROSITE" id="PS50937">
    <property type="entry name" value="HTH_MERR_2"/>
    <property type="match status" value="1"/>
</dbReference>
<keyword evidence="2" id="KW-0175">Coiled coil</keyword>
<keyword evidence="1 4" id="KW-0238">DNA-binding</keyword>
<dbReference type="Gene3D" id="1.10.1660.10">
    <property type="match status" value="1"/>
</dbReference>
<evidence type="ECO:0000256" key="2">
    <source>
        <dbReference type="SAM" id="Coils"/>
    </source>
</evidence>
<keyword evidence="5" id="KW-1185">Reference proteome</keyword>
<proteinExistence type="predicted"/>
<dbReference type="CDD" id="cd04776">
    <property type="entry name" value="HTH_GnyR"/>
    <property type="match status" value="1"/>
</dbReference>
<name>A0A371XD32_9HYPH</name>
<dbReference type="PANTHER" id="PTHR30204">
    <property type="entry name" value="REDOX-CYCLING DRUG-SENSING TRANSCRIPTIONAL ACTIVATOR SOXR"/>
    <property type="match status" value="1"/>
</dbReference>
<protein>
    <submittedName>
        <fullName evidence="4">MerR family DNA-binding transcriptional regulator</fullName>
    </submittedName>
</protein>
<evidence type="ECO:0000256" key="1">
    <source>
        <dbReference type="ARBA" id="ARBA00023125"/>
    </source>
</evidence>
<dbReference type="Proteomes" id="UP000262379">
    <property type="component" value="Unassembled WGS sequence"/>
</dbReference>
<gene>
    <name evidence="4" type="ORF">DY251_13305</name>
</gene>
<evidence type="ECO:0000313" key="4">
    <source>
        <dbReference type="EMBL" id="RFC67135.1"/>
    </source>
</evidence>
<dbReference type="EMBL" id="QURN01000009">
    <property type="protein sequence ID" value="RFC67135.1"/>
    <property type="molecule type" value="Genomic_DNA"/>
</dbReference>
<organism evidence="4 5">
    <name type="scientific">Mesorhizobium denitrificans</name>
    <dbReference type="NCBI Taxonomy" id="2294114"/>
    <lineage>
        <taxon>Bacteria</taxon>
        <taxon>Pseudomonadati</taxon>
        <taxon>Pseudomonadota</taxon>
        <taxon>Alphaproteobacteria</taxon>
        <taxon>Hyphomicrobiales</taxon>
        <taxon>Phyllobacteriaceae</taxon>
        <taxon>Mesorhizobium</taxon>
    </lineage>
</organism>
<accession>A0A371XD32</accession>
<dbReference type="SUPFAM" id="SSF46955">
    <property type="entry name" value="Putative DNA-binding domain"/>
    <property type="match status" value="1"/>
</dbReference>
<dbReference type="InterPro" id="IPR009061">
    <property type="entry name" value="DNA-bd_dom_put_sf"/>
</dbReference>
<dbReference type="PANTHER" id="PTHR30204:SF58">
    <property type="entry name" value="HTH-TYPE TRANSCRIPTIONAL REGULATOR YFMP"/>
    <property type="match status" value="1"/>
</dbReference>
<dbReference type="InterPro" id="IPR000551">
    <property type="entry name" value="MerR-type_HTH_dom"/>
</dbReference>
<dbReference type="SMART" id="SM00422">
    <property type="entry name" value="HTH_MERR"/>
    <property type="match status" value="1"/>
</dbReference>
<dbReference type="AlphaFoldDB" id="A0A371XD32"/>
<comment type="caution">
    <text evidence="4">The sequence shown here is derived from an EMBL/GenBank/DDBJ whole genome shotgun (WGS) entry which is preliminary data.</text>
</comment>
<reference evidence="5" key="1">
    <citation type="submission" date="2018-08" db="EMBL/GenBank/DDBJ databases">
        <authorList>
            <person name="Im W.T."/>
        </authorList>
    </citation>
    <scope>NUCLEOTIDE SEQUENCE [LARGE SCALE GENOMIC DNA]</scope>
    <source>
        <strain evidence="5">LA-28</strain>
    </source>
</reference>
<feature type="domain" description="HTH merR-type" evidence="3">
    <location>
        <begin position="25"/>
        <end position="90"/>
    </location>
</feature>